<protein>
    <submittedName>
        <fullName evidence="1">Uncharacterized protein</fullName>
    </submittedName>
</protein>
<name>A0A8J7KXV7_9CYAN</name>
<sequence>MSNQMITSTLLVDLSADEQQFVAGGFGWSKSYSRKKYGGGKEYGDCEKTDKYESPNGDCGGGSMYVGYKITVTPIYKCVDDETGKWHH</sequence>
<comment type="caution">
    <text evidence="1">The sequence shown here is derived from an EMBL/GenBank/DDBJ whole genome shotgun (WGS) entry which is preliminary data.</text>
</comment>
<dbReference type="Proteomes" id="UP000599391">
    <property type="component" value="Unassembled WGS sequence"/>
</dbReference>
<evidence type="ECO:0000313" key="1">
    <source>
        <dbReference type="EMBL" id="MBH8552095.1"/>
    </source>
</evidence>
<dbReference type="EMBL" id="JAECZB010000010">
    <property type="protein sequence ID" value="MBH8552095.1"/>
    <property type="molecule type" value="Genomic_DNA"/>
</dbReference>
<evidence type="ECO:0000313" key="2">
    <source>
        <dbReference type="Proteomes" id="UP000599391"/>
    </source>
</evidence>
<accession>A0A8J7KXV7</accession>
<organism evidence="1 2">
    <name type="scientific">Atlanticothrix silvestris CENA357</name>
    <dbReference type="NCBI Taxonomy" id="1725252"/>
    <lineage>
        <taxon>Bacteria</taxon>
        <taxon>Bacillati</taxon>
        <taxon>Cyanobacteriota</taxon>
        <taxon>Cyanophyceae</taxon>
        <taxon>Nostocales</taxon>
        <taxon>Nodulariaceae</taxon>
        <taxon>Atlanticothrix</taxon>
        <taxon>Atlanticothrix silvestris</taxon>
    </lineage>
</organism>
<dbReference type="AlphaFoldDB" id="A0A8J7KXV7"/>
<reference evidence="1 2" key="1">
    <citation type="journal article" date="2021" name="Int. J. Syst. Evol. Microbiol.">
        <title>Amazonocrinis nigriterrae gen. nov., sp. nov., Atlanticothrix silvestris gen. nov., sp. nov. and Dendronalium phyllosphericum gen. nov., sp. nov., nostocacean cyanobacteria from Brazilian environments.</title>
        <authorList>
            <person name="Alvarenga D.O."/>
            <person name="Andreote A.P.D."/>
            <person name="Branco L.H.Z."/>
            <person name="Delbaje E."/>
            <person name="Cruz R.B."/>
            <person name="Varani A.M."/>
            <person name="Fiore M.F."/>
        </authorList>
    </citation>
    <scope>NUCLEOTIDE SEQUENCE [LARGE SCALE GENOMIC DNA]</scope>
    <source>
        <strain evidence="1 2">CENA357</strain>
    </source>
</reference>
<dbReference type="RefSeq" id="WP_214438409.1">
    <property type="nucleotide sequence ID" value="NZ_JAECZB010000010.1"/>
</dbReference>
<proteinExistence type="predicted"/>
<gene>
    <name evidence="1" type="ORF">I8751_06870</name>
</gene>
<keyword evidence="2" id="KW-1185">Reference proteome</keyword>